<dbReference type="AlphaFoldDB" id="A0A558BFG4"/>
<keyword evidence="3" id="KW-0998">Cell outer membrane</keyword>
<dbReference type="PANTHER" id="PTHR30203:SF33">
    <property type="entry name" value="BLR4455 PROTEIN"/>
    <property type="match status" value="1"/>
</dbReference>
<evidence type="ECO:0000256" key="1">
    <source>
        <dbReference type="ARBA" id="ARBA00007613"/>
    </source>
</evidence>
<dbReference type="NCBIfam" id="TIGR01845">
    <property type="entry name" value="outer_NodT"/>
    <property type="match status" value="1"/>
</dbReference>
<comment type="similarity">
    <text evidence="1 4">Belongs to the outer membrane factor (OMF) (TC 1.B.17) family.</text>
</comment>
<dbReference type="Pfam" id="PF02321">
    <property type="entry name" value="OEP"/>
    <property type="match status" value="2"/>
</dbReference>
<keyword evidence="2 4" id="KW-1134">Transmembrane beta strand</keyword>
<evidence type="ECO:0000256" key="2">
    <source>
        <dbReference type="ARBA" id="ARBA00022452"/>
    </source>
</evidence>
<dbReference type="EMBL" id="VMRX01000007">
    <property type="protein sequence ID" value="TVT35242.1"/>
    <property type="molecule type" value="Genomic_DNA"/>
</dbReference>
<dbReference type="GO" id="GO:0015562">
    <property type="term" value="F:efflux transmembrane transporter activity"/>
    <property type="evidence" value="ECO:0007669"/>
    <property type="project" value="InterPro"/>
</dbReference>
<dbReference type="GO" id="GO:0009279">
    <property type="term" value="C:cell outer membrane"/>
    <property type="evidence" value="ECO:0007669"/>
    <property type="project" value="UniProtKB-SubCell"/>
</dbReference>
<proteinExistence type="inferred from homology"/>
<dbReference type="PROSITE" id="PS51257">
    <property type="entry name" value="PROKAR_LIPOPROTEIN"/>
    <property type="match status" value="1"/>
</dbReference>
<organism evidence="5 6">
    <name type="scientific">Marinobacter vinifirmus</name>
    <dbReference type="NCBI Taxonomy" id="355591"/>
    <lineage>
        <taxon>Bacteria</taxon>
        <taxon>Pseudomonadati</taxon>
        <taxon>Pseudomonadota</taxon>
        <taxon>Gammaproteobacteria</taxon>
        <taxon>Pseudomonadales</taxon>
        <taxon>Marinobacteraceae</taxon>
        <taxon>Marinobacter</taxon>
    </lineage>
</organism>
<comment type="subcellular location">
    <subcellularLocation>
        <location evidence="4">Cell outer membrane</location>
        <topology evidence="4">Lipid-anchor</topology>
    </subcellularLocation>
</comment>
<dbReference type="Gene3D" id="1.20.1600.10">
    <property type="entry name" value="Outer membrane efflux proteins (OEP)"/>
    <property type="match status" value="1"/>
</dbReference>
<name>A0A558BFG4_9GAMM</name>
<evidence type="ECO:0000256" key="4">
    <source>
        <dbReference type="RuleBase" id="RU362097"/>
    </source>
</evidence>
<keyword evidence="4" id="KW-0732">Signal</keyword>
<protein>
    <submittedName>
        <fullName evidence="5">TolC family protein</fullName>
    </submittedName>
</protein>
<feature type="chain" id="PRO_5022247690" evidence="4">
    <location>
        <begin position="21"/>
        <end position="463"/>
    </location>
</feature>
<evidence type="ECO:0000313" key="6">
    <source>
        <dbReference type="Proteomes" id="UP000319142"/>
    </source>
</evidence>
<keyword evidence="4" id="KW-0564">Palmitate</keyword>
<comment type="caution">
    <text evidence="5">The sequence shown here is derived from an EMBL/GenBank/DDBJ whole genome shotgun (WGS) entry which is preliminary data.</text>
</comment>
<dbReference type="InterPro" id="IPR003423">
    <property type="entry name" value="OMP_efflux"/>
</dbReference>
<dbReference type="RefSeq" id="WP_273132344.1">
    <property type="nucleotide sequence ID" value="NZ_VMRX01000007.1"/>
</dbReference>
<dbReference type="SUPFAM" id="SSF56954">
    <property type="entry name" value="Outer membrane efflux proteins (OEP)"/>
    <property type="match status" value="1"/>
</dbReference>
<dbReference type="Proteomes" id="UP000319142">
    <property type="component" value="Unassembled WGS sequence"/>
</dbReference>
<dbReference type="PANTHER" id="PTHR30203">
    <property type="entry name" value="OUTER MEMBRANE CATION EFFLUX PROTEIN"/>
    <property type="match status" value="1"/>
</dbReference>
<gene>
    <name evidence="5" type="ORF">FHK81_03720</name>
</gene>
<dbReference type="InterPro" id="IPR010131">
    <property type="entry name" value="MdtP/NodT-like"/>
</dbReference>
<evidence type="ECO:0000256" key="3">
    <source>
        <dbReference type="ARBA" id="ARBA00023237"/>
    </source>
</evidence>
<reference evidence="5 6" key="1">
    <citation type="submission" date="2019-07" db="EMBL/GenBank/DDBJ databases">
        <title>The pathways for chlorine oxyanion respiration interact through the shared metabolite chlorate.</title>
        <authorList>
            <person name="Barnum T.P."/>
            <person name="Cheng Y."/>
            <person name="Hill K.A."/>
            <person name="Lucas L.N."/>
            <person name="Carlson H.K."/>
            <person name="Coates J.D."/>
        </authorList>
    </citation>
    <scope>NUCLEOTIDE SEQUENCE [LARGE SCALE GENOMIC DNA]</scope>
    <source>
        <strain evidence="5">UCB</strain>
    </source>
</reference>
<keyword evidence="4" id="KW-0449">Lipoprotein</keyword>
<evidence type="ECO:0000313" key="5">
    <source>
        <dbReference type="EMBL" id="TVT35242.1"/>
    </source>
</evidence>
<sequence>MIFRTSPLWSVLLLAGCAGFQSQPVEQPLTPPAQWHQETNAGDTADADWWQAFGDEQLNRLVNRAYANNPGLAATAQAVIQADLQLRNAGAALLPTVGASGSAGKQASQASGQDRVTGGSTSLGVSVDYEVDLWGRLSAAESAAMADFEATRYDYDAARITLAASVASTWFEWQELQQRVEVARKNLELGEQTLKLVEARYRNGVADRSELSRQQTAVLNLINAVPPLEYQARQRLAALRLLTGDYPFTEAEPRAALLDVSVPAIDPQTPASIVTRRPDLAAGEARLAAASANIEQARAALLPSLSLSGAVRASTDSFFSLSDPLRTASAVLGLSQTLFDGGQRRNTVEISESRRVALLETYRASLLTAFQEVGDALDREALYKGQETRLQSILEQAEETLRLTEIRYREGADDLLTLLESQRSVFDARQQLSQVRLNRLIAAVDLYKALGGGWEPEASGPKA</sequence>
<feature type="signal peptide" evidence="4">
    <location>
        <begin position="1"/>
        <end position="20"/>
    </location>
</feature>
<keyword evidence="4" id="KW-0472">Membrane</keyword>
<keyword evidence="4" id="KW-0812">Transmembrane</keyword>
<dbReference type="Gene3D" id="2.20.200.10">
    <property type="entry name" value="Outer membrane efflux proteins (OEP)"/>
    <property type="match status" value="1"/>
</dbReference>
<accession>A0A558BFG4</accession>